<dbReference type="SUPFAM" id="SSF53955">
    <property type="entry name" value="Lysozyme-like"/>
    <property type="match status" value="1"/>
</dbReference>
<dbReference type="AlphaFoldDB" id="A0AAP8NJB8"/>
<dbReference type="InterPro" id="IPR023346">
    <property type="entry name" value="Lysozyme-like_dom_sf"/>
</dbReference>
<dbReference type="RefSeq" id="WP_102736170.1">
    <property type="nucleotide sequence ID" value="NZ_PJKN01000008.1"/>
</dbReference>
<protein>
    <recommendedName>
        <fullName evidence="3">Peptidoglycan binding domain-containing protein</fullName>
    </recommendedName>
</protein>
<accession>A0AAP8NJB8</accession>
<reference evidence="4 5" key="1">
    <citation type="journal article" date="2017" name="BMC Genomics">
        <title>Genome sequencing of 39 Akkermansia muciniphila isolates reveals its population structure, genomic and functional diverisity, and global distribution in mammalian gut microbiotas.</title>
        <authorList>
            <person name="Guo X."/>
            <person name="Li S."/>
            <person name="Zhang J."/>
            <person name="Wu F."/>
            <person name="Li X."/>
            <person name="Wu D."/>
            <person name="Zhang M."/>
            <person name="Ou Z."/>
            <person name="Jie Z."/>
            <person name="Yan Q."/>
            <person name="Li P."/>
            <person name="Yi J."/>
            <person name="Peng Y."/>
        </authorList>
    </citation>
    <scope>NUCLEOTIDE SEQUENCE [LARGE SCALE GENOMIC DNA]</scope>
    <source>
        <strain evidence="4 5">GP43</strain>
    </source>
</reference>
<evidence type="ECO:0000313" key="4">
    <source>
        <dbReference type="EMBL" id="PNC53359.1"/>
    </source>
</evidence>
<evidence type="ECO:0000256" key="1">
    <source>
        <dbReference type="SAM" id="Coils"/>
    </source>
</evidence>
<evidence type="ECO:0000256" key="2">
    <source>
        <dbReference type="SAM" id="MobiDB-lite"/>
    </source>
</evidence>
<comment type="caution">
    <text evidence="4">The sequence shown here is derived from an EMBL/GenBank/DDBJ whole genome shotgun (WGS) entry which is preliminary data.</text>
</comment>
<proteinExistence type="predicted"/>
<evidence type="ECO:0000313" key="5">
    <source>
        <dbReference type="Proteomes" id="UP000235914"/>
    </source>
</evidence>
<evidence type="ECO:0000259" key="3">
    <source>
        <dbReference type="Pfam" id="PF09374"/>
    </source>
</evidence>
<dbReference type="Pfam" id="PF09374">
    <property type="entry name" value="PG_binding_3"/>
    <property type="match status" value="1"/>
</dbReference>
<gene>
    <name evidence="4" type="ORF">CXU09_11740</name>
</gene>
<dbReference type="Gene3D" id="1.20.141.10">
    <property type="entry name" value="Chitosanase, subunit A, domain 1"/>
    <property type="match status" value="1"/>
</dbReference>
<keyword evidence="1" id="KW-0175">Coiled coil</keyword>
<feature type="coiled-coil region" evidence="1">
    <location>
        <begin position="531"/>
        <end position="558"/>
    </location>
</feature>
<organism evidence="4 5">
    <name type="scientific">Akkermansia muciniphila</name>
    <dbReference type="NCBI Taxonomy" id="239935"/>
    <lineage>
        <taxon>Bacteria</taxon>
        <taxon>Pseudomonadati</taxon>
        <taxon>Verrucomicrobiota</taxon>
        <taxon>Verrucomicrobiia</taxon>
        <taxon>Verrucomicrobiales</taxon>
        <taxon>Akkermansiaceae</taxon>
        <taxon>Akkermansia</taxon>
    </lineage>
</organism>
<sequence length="844" mass="94044">MPELPMYTGAHVQLGNGASPLPTPDIGIQAAQHANQRGAVALDETANQYYRIQDFGESQKIESRLREQIADFDVEFKRRAALAPGSEDALYDDRGTLMEDQLDKLVGEYTDNIGELQGNFINPEARMRSDAMRFHVSGDLKKRAYGKAAELGIQRTREHFQNNYDLAIRNEDYSGAGFAITDARDNGVITAEKADIMLLDLRDTALMARAQKQSEEDPVAFWNELDDDGSPYAVLPSSKRMQLQRLASLSMQGFSRSFVKSVETGNAKAEKIPGSKTSTASTGSAKKEKEIYNPAPSNITRNLHALWRKYNGDFKEGQGKIDAMPFLAEQGRAMITSPHDETEAEMVIALYKQFGQGEDYAKAMVKQWQEDLARPKGLDPKVTLSHAAQVGYFTRAEDAAILALEQEKVQKQEDDEWTLEDEARLKAAKDRRKAAAENAQSLLLANLDIWKNDQQYNGGKEKKELTELEIANRLWDTIANYTPGNKDQVQQDSYRQQEAVNITAASDNYIRKQAAAQSRNLDLKAELSVTNRLNEEERKAAEKMIADIRRREEEAYRRTQPVDSIVPVSRNKDLPAQWGDDGQEAVLYVPEGWYAEGITVGVTTPGRRYAEAKIVSKPDCTSPTMSKALRRQLGTMNINYDQITVTASGTKANTAAGNAAALIIGNEARRDKQGNLSIYRLPAGDGGGTHEIAGINNGSHPAEYAKLETLVKAGKHAEAEQEAKRYIMQYTQPVGNILQTAGVTSSGIDYFLRDMYFNGGEYGAVRVIHRALGVEDSKKFNADTVEAVKNYLKTHTEQQLLERLKNARERLYKSIAANNPDKRQFLSGWLNRNNRVYGQAAEMA</sequence>
<name>A0AAP8NJB8_9BACT</name>
<feature type="domain" description="Peptidoglycan binding" evidence="3">
    <location>
        <begin position="765"/>
        <end position="833"/>
    </location>
</feature>
<feature type="region of interest" description="Disordered" evidence="2">
    <location>
        <begin position="265"/>
        <end position="289"/>
    </location>
</feature>
<dbReference type="EMBL" id="PJKN01000008">
    <property type="protein sequence ID" value="PNC53359.1"/>
    <property type="molecule type" value="Genomic_DNA"/>
</dbReference>
<dbReference type="Proteomes" id="UP000235914">
    <property type="component" value="Unassembled WGS sequence"/>
</dbReference>
<feature type="compositionally biased region" description="Low complexity" evidence="2">
    <location>
        <begin position="274"/>
        <end position="284"/>
    </location>
</feature>
<dbReference type="InterPro" id="IPR018537">
    <property type="entry name" value="Peptidoglycan-bd_3"/>
</dbReference>